<evidence type="ECO:0000313" key="1">
    <source>
        <dbReference type="EMBL" id="SDX87759.1"/>
    </source>
</evidence>
<protein>
    <recommendedName>
        <fullName evidence="3">AP2/ERF domain-containing protein</fullName>
    </recommendedName>
</protein>
<dbReference type="GO" id="GO:0003677">
    <property type="term" value="F:DNA binding"/>
    <property type="evidence" value="ECO:0007669"/>
    <property type="project" value="InterPro"/>
</dbReference>
<accession>A0A1H3FC99</accession>
<keyword evidence="2" id="KW-1185">Reference proteome</keyword>
<name>A0A1H3FC99_9FIRM</name>
<dbReference type="InterPro" id="IPR016177">
    <property type="entry name" value="DNA-bd_dom_sf"/>
</dbReference>
<evidence type="ECO:0000313" key="2">
    <source>
        <dbReference type="Proteomes" id="UP000183918"/>
    </source>
</evidence>
<dbReference type="SUPFAM" id="SSF54171">
    <property type="entry name" value="DNA-binding domain"/>
    <property type="match status" value="1"/>
</dbReference>
<dbReference type="EMBL" id="FNPG01000004">
    <property type="protein sequence ID" value="SDX87759.1"/>
    <property type="molecule type" value="Genomic_DNA"/>
</dbReference>
<organism evidence="1 2">
    <name type="scientific">Lachnobacterium bovis DSM 14045</name>
    <dbReference type="NCBI Taxonomy" id="1122142"/>
    <lineage>
        <taxon>Bacteria</taxon>
        <taxon>Bacillati</taxon>
        <taxon>Bacillota</taxon>
        <taxon>Clostridia</taxon>
        <taxon>Lachnospirales</taxon>
        <taxon>Lachnospiraceae</taxon>
        <taxon>Lachnobacterium</taxon>
    </lineage>
</organism>
<sequence length="272" mass="32287">MLPGVYLSYKKNHTAYYRSSLTYKSKHISLGSFNTENEANMAYQDGFYLLHENIPLEKAIHYSKVLTFSKVISLVNYRDNNYYISNPIYLHNGYFSYYLSENEEYKFDIDDLFYYTSHRILKRNGHLFINDYGMQITLASRYGIHTHAVLNRDYEFINGDIYDYRYSNIHVINPYYGVFEKKEYFGQLYEVKLNLNGTHLVGVYHDLDVAAIAYNKAIDIATQYGINKNYKQNYIETLSSEEYAEIYTNITLSKSFLIFLEKMKYKFLDNLQ</sequence>
<gene>
    <name evidence="1" type="ORF">SAMN02910414_00212</name>
</gene>
<dbReference type="OrthoDB" id="1765300at2"/>
<dbReference type="Proteomes" id="UP000183918">
    <property type="component" value="Unassembled WGS sequence"/>
</dbReference>
<proteinExistence type="predicted"/>
<evidence type="ECO:0008006" key="3">
    <source>
        <dbReference type="Google" id="ProtNLM"/>
    </source>
</evidence>
<reference evidence="1 2" key="1">
    <citation type="submission" date="2016-10" db="EMBL/GenBank/DDBJ databases">
        <authorList>
            <person name="de Groot N.N."/>
        </authorList>
    </citation>
    <scope>NUCLEOTIDE SEQUENCE [LARGE SCALE GENOMIC DNA]</scope>
    <source>
        <strain evidence="1 2">DSM 14045</strain>
    </source>
</reference>
<dbReference type="AlphaFoldDB" id="A0A1H3FC99"/>